<dbReference type="Gene3D" id="1.10.1130.10">
    <property type="entry name" value="Flavocytochrome C3, Chain A"/>
    <property type="match status" value="1"/>
</dbReference>
<evidence type="ECO:0000256" key="7">
    <source>
        <dbReference type="ARBA" id="ARBA00022729"/>
    </source>
</evidence>
<dbReference type="Proteomes" id="UP001549691">
    <property type="component" value="Unassembled WGS sequence"/>
</dbReference>
<evidence type="ECO:0000256" key="8">
    <source>
        <dbReference type="ARBA" id="ARBA00022764"/>
    </source>
</evidence>
<keyword evidence="8 12" id="KW-0574">Periplasm</keyword>
<organism evidence="14 15">
    <name type="scientific">Uliginosibacterium flavum</name>
    <dbReference type="NCBI Taxonomy" id="1396831"/>
    <lineage>
        <taxon>Bacteria</taxon>
        <taxon>Pseudomonadati</taxon>
        <taxon>Pseudomonadota</taxon>
        <taxon>Betaproteobacteria</taxon>
        <taxon>Rhodocyclales</taxon>
        <taxon>Zoogloeaceae</taxon>
        <taxon>Uliginosibacterium</taxon>
    </lineage>
</organism>
<evidence type="ECO:0000256" key="6">
    <source>
        <dbReference type="ARBA" id="ARBA00022723"/>
    </source>
</evidence>
<dbReference type="PANTHER" id="PTHR38604">
    <property type="entry name" value="PERIPLASMIC NITRATE REDUCTASE, ELECTRON TRANSFER SUBUNIT"/>
    <property type="match status" value="1"/>
</dbReference>
<evidence type="ECO:0000256" key="1">
    <source>
        <dbReference type="ARBA" id="ARBA00004418"/>
    </source>
</evidence>
<dbReference type="InterPro" id="IPR005591">
    <property type="entry name" value="NapB"/>
</dbReference>
<dbReference type="EMBL" id="JBEWZI010000003">
    <property type="protein sequence ID" value="MET7013319.1"/>
    <property type="molecule type" value="Genomic_DNA"/>
</dbReference>
<evidence type="ECO:0000256" key="9">
    <source>
        <dbReference type="ARBA" id="ARBA00022982"/>
    </source>
</evidence>
<keyword evidence="5" id="KW-0349">Heme</keyword>
<dbReference type="RefSeq" id="WP_354599782.1">
    <property type="nucleotide sequence ID" value="NZ_JBEWZI010000003.1"/>
</dbReference>
<evidence type="ECO:0000256" key="11">
    <source>
        <dbReference type="ARBA" id="ARBA00031832"/>
    </source>
</evidence>
<evidence type="ECO:0000313" key="14">
    <source>
        <dbReference type="EMBL" id="MET7013319.1"/>
    </source>
</evidence>
<evidence type="ECO:0000256" key="4">
    <source>
        <dbReference type="ARBA" id="ARBA00022448"/>
    </source>
</evidence>
<keyword evidence="6" id="KW-0479">Metal-binding</keyword>
<evidence type="ECO:0000313" key="15">
    <source>
        <dbReference type="Proteomes" id="UP001549691"/>
    </source>
</evidence>
<keyword evidence="9 12" id="KW-0249">Electron transport</keyword>
<sequence>MKTRNLMMICVTSLLLAPLSLLAANEAKPFEPVKLQTLRGTDISGPEANSENFKNERDVAPIPRDFVQQPPLIPHTTKGYNITKNFNKCMDCHAWSRYKETGATKVSLTHFKSREGSEFSNISPRRYFCTQCHVPQTDAKPLVANKFQRADGLR</sequence>
<comment type="function">
    <text evidence="12">Electron transfer subunit of the periplasmic nitrate reductase complex NapAB.</text>
</comment>
<evidence type="ECO:0000256" key="5">
    <source>
        <dbReference type="ARBA" id="ARBA00022617"/>
    </source>
</evidence>
<evidence type="ECO:0000256" key="12">
    <source>
        <dbReference type="PIRNR" id="PIRNR006105"/>
    </source>
</evidence>
<keyword evidence="7 13" id="KW-0732">Signal</keyword>
<accession>A0ABV2THC9</accession>
<reference evidence="14 15" key="1">
    <citation type="submission" date="2024-07" db="EMBL/GenBank/DDBJ databases">
        <title>Uliginosibacterium flavum JJ3220;KACC:17644.</title>
        <authorList>
            <person name="Kim M.K."/>
        </authorList>
    </citation>
    <scope>NUCLEOTIDE SEQUENCE [LARGE SCALE GENOMIC DNA]</scope>
    <source>
        <strain evidence="14 15">KACC:17644</strain>
    </source>
</reference>
<dbReference type="PIRSF" id="PIRSF006105">
    <property type="entry name" value="NapB"/>
    <property type="match status" value="1"/>
</dbReference>
<protein>
    <recommendedName>
        <fullName evidence="3 12">Periplasmic nitrate reductase, electron transfer subunit</fullName>
    </recommendedName>
    <alternativeName>
        <fullName evidence="11 12">Diheme cytochrome c NapB</fullName>
    </alternativeName>
</protein>
<gene>
    <name evidence="14" type="ORF">ABXR19_03895</name>
</gene>
<comment type="caution">
    <text evidence="14">The sequence shown here is derived from an EMBL/GenBank/DDBJ whole genome shotgun (WGS) entry which is preliminary data.</text>
</comment>
<comment type="subcellular location">
    <subcellularLocation>
        <location evidence="1 12">Periplasm</location>
    </subcellularLocation>
</comment>
<keyword evidence="10" id="KW-0408">Iron</keyword>
<proteinExistence type="inferred from homology"/>
<comment type="similarity">
    <text evidence="2 12">Belongs to the NapB family.</text>
</comment>
<keyword evidence="15" id="KW-1185">Reference proteome</keyword>
<comment type="subunit">
    <text evidence="12">Component of the periplasmic nitrate reductase NapAB complex composed of NapA and NapB.</text>
</comment>
<feature type="signal peptide" evidence="13">
    <location>
        <begin position="1"/>
        <end position="23"/>
    </location>
</feature>
<dbReference type="SUPFAM" id="SSF48695">
    <property type="entry name" value="Multiheme cytochromes"/>
    <property type="match status" value="1"/>
</dbReference>
<dbReference type="Pfam" id="PF03892">
    <property type="entry name" value="NapB"/>
    <property type="match status" value="1"/>
</dbReference>
<evidence type="ECO:0000256" key="2">
    <source>
        <dbReference type="ARBA" id="ARBA00007368"/>
    </source>
</evidence>
<evidence type="ECO:0000256" key="3">
    <source>
        <dbReference type="ARBA" id="ARBA00013773"/>
    </source>
</evidence>
<dbReference type="PANTHER" id="PTHR38604:SF1">
    <property type="entry name" value="PERIPLASMIC NITRATE REDUCTASE, ELECTRON TRANSFER SUBUNIT"/>
    <property type="match status" value="1"/>
</dbReference>
<name>A0ABV2THC9_9RHOO</name>
<dbReference type="InterPro" id="IPR036280">
    <property type="entry name" value="Multihaem_cyt_sf"/>
</dbReference>
<feature type="chain" id="PRO_5045256879" description="Periplasmic nitrate reductase, electron transfer subunit" evidence="13">
    <location>
        <begin position="24"/>
        <end position="154"/>
    </location>
</feature>
<evidence type="ECO:0000256" key="13">
    <source>
        <dbReference type="SAM" id="SignalP"/>
    </source>
</evidence>
<keyword evidence="4 12" id="KW-0813">Transport</keyword>
<evidence type="ECO:0000256" key="10">
    <source>
        <dbReference type="ARBA" id="ARBA00023004"/>
    </source>
</evidence>